<accession>A0A0L8GYG3</accession>
<reference evidence="1" key="1">
    <citation type="submission" date="2015-07" db="EMBL/GenBank/DDBJ databases">
        <title>MeaNS - Measles Nucleotide Surveillance Program.</title>
        <authorList>
            <person name="Tran T."/>
            <person name="Druce J."/>
        </authorList>
    </citation>
    <scope>NUCLEOTIDE SEQUENCE</scope>
    <source>
        <strain evidence="1">UCB-OBI-ISO-001</strain>
        <tissue evidence="1">Gonad</tissue>
    </source>
</reference>
<name>A0A0L8GYG3_OCTBM</name>
<gene>
    <name evidence="1" type="ORF">OCBIM_22026025mg</name>
</gene>
<proteinExistence type="predicted"/>
<dbReference type="EMBL" id="KQ419957">
    <property type="protein sequence ID" value="KOF81879.1"/>
    <property type="molecule type" value="Genomic_DNA"/>
</dbReference>
<evidence type="ECO:0000313" key="1">
    <source>
        <dbReference type="EMBL" id="KOF81879.1"/>
    </source>
</evidence>
<protein>
    <submittedName>
        <fullName evidence="1">Uncharacterized protein</fullName>
    </submittedName>
</protein>
<sequence>MRSQILHNEISRMSSEDWGVIQAIDKCPILEVGGSFVSHLKDQREPKFTLCAINVLR</sequence>
<dbReference type="AlphaFoldDB" id="A0A0L8GYG3"/>
<organism evidence="1">
    <name type="scientific">Octopus bimaculoides</name>
    <name type="common">California two-spotted octopus</name>
    <dbReference type="NCBI Taxonomy" id="37653"/>
    <lineage>
        <taxon>Eukaryota</taxon>
        <taxon>Metazoa</taxon>
        <taxon>Spiralia</taxon>
        <taxon>Lophotrochozoa</taxon>
        <taxon>Mollusca</taxon>
        <taxon>Cephalopoda</taxon>
        <taxon>Coleoidea</taxon>
        <taxon>Octopodiformes</taxon>
        <taxon>Octopoda</taxon>
        <taxon>Incirrata</taxon>
        <taxon>Octopodidae</taxon>
        <taxon>Octopus</taxon>
    </lineage>
</organism>